<evidence type="ECO:0008006" key="3">
    <source>
        <dbReference type="Google" id="ProtNLM"/>
    </source>
</evidence>
<dbReference type="PROSITE" id="PS51257">
    <property type="entry name" value="PROKAR_LIPOPROTEIN"/>
    <property type="match status" value="1"/>
</dbReference>
<protein>
    <recommendedName>
        <fullName evidence="3">Lipoprotein</fullName>
    </recommendedName>
</protein>
<keyword evidence="2" id="KW-1185">Reference proteome</keyword>
<gene>
    <name evidence="1" type="ORF">GG681_01400</name>
</gene>
<evidence type="ECO:0000313" key="2">
    <source>
        <dbReference type="Proteomes" id="UP000436694"/>
    </source>
</evidence>
<accession>A0A844ATM3</accession>
<dbReference type="Proteomes" id="UP000436694">
    <property type="component" value="Unassembled WGS sequence"/>
</dbReference>
<organism evidence="1 2">
    <name type="scientific">Tritonibacter aquimaris</name>
    <dbReference type="NCBI Taxonomy" id="2663379"/>
    <lineage>
        <taxon>Bacteria</taxon>
        <taxon>Pseudomonadati</taxon>
        <taxon>Pseudomonadota</taxon>
        <taxon>Alphaproteobacteria</taxon>
        <taxon>Rhodobacterales</taxon>
        <taxon>Paracoccaceae</taxon>
        <taxon>Tritonibacter</taxon>
    </lineage>
</organism>
<proteinExistence type="predicted"/>
<comment type="caution">
    <text evidence="1">The sequence shown here is derived from an EMBL/GenBank/DDBJ whole genome shotgun (WGS) entry which is preliminary data.</text>
</comment>
<dbReference type="EMBL" id="WIXK01000001">
    <property type="protein sequence ID" value="MQY41282.1"/>
    <property type="molecule type" value="Genomic_DNA"/>
</dbReference>
<evidence type="ECO:0000313" key="1">
    <source>
        <dbReference type="EMBL" id="MQY41282.1"/>
    </source>
</evidence>
<sequence length="171" mass="19166">MHKPIALLLTGTLILSSCGTLRDSRINPRNWFGSSREVAVRAPAENVNPLIPEEEDKVKFNKDKSKEDTTILLRDVTDLRVEQTSTGAIIYAAGLPTRQGAYDVHLRRREGGDESVLELEFRVAYPEQATQRGSEFSRTVRAAYSLSRQELNGIGLIRVIGADTARETRRR</sequence>
<name>A0A844ATM3_9RHOB</name>
<dbReference type="RefSeq" id="WP_153544325.1">
    <property type="nucleotide sequence ID" value="NZ_WIXK01000001.1"/>
</dbReference>
<reference evidence="1 2" key="1">
    <citation type="submission" date="2019-10" db="EMBL/GenBank/DDBJ databases">
        <title>Epibacterium sp. nov., isolated from seawater.</title>
        <authorList>
            <person name="Zhang X."/>
            <person name="Li N."/>
        </authorList>
    </citation>
    <scope>NUCLEOTIDE SEQUENCE [LARGE SCALE GENOMIC DNA]</scope>
    <source>
        <strain evidence="1 2">SM1969</strain>
    </source>
</reference>
<dbReference type="AlphaFoldDB" id="A0A844ATM3"/>